<organism evidence="1 2">
    <name type="scientific">Parascaris univalens</name>
    <name type="common">Nematode worm</name>
    <dbReference type="NCBI Taxonomy" id="6257"/>
    <lineage>
        <taxon>Eukaryota</taxon>
        <taxon>Metazoa</taxon>
        <taxon>Ecdysozoa</taxon>
        <taxon>Nematoda</taxon>
        <taxon>Chromadorea</taxon>
        <taxon>Rhabditida</taxon>
        <taxon>Spirurina</taxon>
        <taxon>Ascaridomorpha</taxon>
        <taxon>Ascaridoidea</taxon>
        <taxon>Ascarididae</taxon>
        <taxon>Parascaris</taxon>
    </lineage>
</organism>
<sequence>LALHNSLHLASCCCSDFDGRSDLHCLPIATIYMYSHIRQLSLENLLIKISQRRFRRGWGLSGKILVLNGSDRDRRKKAIRGIKSPIEILINLFAYLFIYFCIN</sequence>
<evidence type="ECO:0000313" key="2">
    <source>
        <dbReference type="WBParaSite" id="PgR078_g009_t08"/>
    </source>
</evidence>
<proteinExistence type="predicted"/>
<reference evidence="2" key="1">
    <citation type="submission" date="2022-11" db="UniProtKB">
        <authorList>
            <consortium name="WormBaseParasite"/>
        </authorList>
    </citation>
    <scope>IDENTIFICATION</scope>
</reference>
<protein>
    <submittedName>
        <fullName evidence="2">Uncharacterized protein</fullName>
    </submittedName>
</protein>
<dbReference type="AlphaFoldDB" id="A0A915C2P2"/>
<accession>A0A915C2P2</accession>
<dbReference type="Proteomes" id="UP000887569">
    <property type="component" value="Unplaced"/>
</dbReference>
<keyword evidence="1" id="KW-1185">Reference proteome</keyword>
<name>A0A915C2P2_PARUN</name>
<evidence type="ECO:0000313" key="1">
    <source>
        <dbReference type="Proteomes" id="UP000887569"/>
    </source>
</evidence>
<dbReference type="WBParaSite" id="PgR078_g009_t08">
    <property type="protein sequence ID" value="PgR078_g009_t08"/>
    <property type="gene ID" value="PgR078_g009"/>
</dbReference>